<evidence type="ECO:0000256" key="12">
    <source>
        <dbReference type="ARBA" id="ARBA00022832"/>
    </source>
</evidence>
<keyword evidence="11" id="KW-0498">Mitosis</keyword>
<keyword evidence="17 21" id="KW-0472">Membrane</keyword>
<dbReference type="GO" id="GO:0006633">
    <property type="term" value="P:fatty acid biosynthetic process"/>
    <property type="evidence" value="ECO:0007669"/>
    <property type="project" value="UniProtKB-KW"/>
</dbReference>
<reference evidence="23" key="2">
    <citation type="submission" date="2020-06" db="EMBL/GenBank/DDBJ databases">
        <authorList>
            <person name="Sheffer M."/>
        </authorList>
    </citation>
    <scope>NUCLEOTIDE SEQUENCE</scope>
</reference>
<comment type="similarity">
    <text evidence="4">Belongs to the very long-chain fatty acids dehydratase HACD family.</text>
</comment>
<evidence type="ECO:0000256" key="5">
    <source>
        <dbReference type="ARBA" id="ARBA00013122"/>
    </source>
</evidence>
<keyword evidence="7" id="KW-0444">Lipid biosynthesis</keyword>
<feature type="domain" description="Abnormal spindle-like microcephaly-associated protein ASH" evidence="22">
    <location>
        <begin position="38"/>
        <end position="133"/>
    </location>
</feature>
<accession>A0A8T0EKW8</accession>
<keyword evidence="18" id="KW-0275">Fatty acid biosynthesis</keyword>
<dbReference type="GO" id="GO:0102158">
    <property type="term" value="F:very-long-chain (3R)-3-hydroxyacyl-CoA dehydratase activity"/>
    <property type="evidence" value="ECO:0007669"/>
    <property type="project" value="UniProtKB-EC"/>
</dbReference>
<evidence type="ECO:0000256" key="16">
    <source>
        <dbReference type="ARBA" id="ARBA00023098"/>
    </source>
</evidence>
<evidence type="ECO:0000259" key="22">
    <source>
        <dbReference type="Pfam" id="PF15780"/>
    </source>
</evidence>
<dbReference type="InterPro" id="IPR007482">
    <property type="entry name" value="Tyr_Pase-like_PTPLA"/>
</dbReference>
<dbReference type="SUPFAM" id="SSF47576">
    <property type="entry name" value="Calponin-homology domain, CH-domain"/>
    <property type="match status" value="1"/>
</dbReference>
<keyword evidence="6" id="KW-0963">Cytoplasm</keyword>
<dbReference type="InterPro" id="IPR036872">
    <property type="entry name" value="CH_dom_sf"/>
</dbReference>
<keyword evidence="10" id="KW-0677">Repeat</keyword>
<keyword evidence="19" id="KW-0456">Lyase</keyword>
<evidence type="ECO:0000256" key="4">
    <source>
        <dbReference type="ARBA" id="ARBA00007811"/>
    </source>
</evidence>
<dbReference type="Proteomes" id="UP000807504">
    <property type="component" value="Unassembled WGS sequence"/>
</dbReference>
<keyword evidence="14 21" id="KW-1133">Transmembrane helix</keyword>
<dbReference type="GO" id="GO:0051301">
    <property type="term" value="P:cell division"/>
    <property type="evidence" value="ECO:0007669"/>
    <property type="project" value="UniProtKB-KW"/>
</dbReference>
<gene>
    <name evidence="23" type="ORF">HNY73_017162</name>
</gene>
<evidence type="ECO:0000256" key="20">
    <source>
        <dbReference type="ARBA" id="ARBA00023306"/>
    </source>
</evidence>
<comment type="pathway">
    <text evidence="3">Lipid metabolism; fatty acid biosynthesis.</text>
</comment>
<dbReference type="Gene3D" id="1.10.418.10">
    <property type="entry name" value="Calponin-like domain"/>
    <property type="match status" value="1"/>
</dbReference>
<dbReference type="GO" id="GO:0051295">
    <property type="term" value="P:establishment of meiotic spindle localization"/>
    <property type="evidence" value="ECO:0007669"/>
    <property type="project" value="TreeGrafter"/>
</dbReference>
<dbReference type="GO" id="GO:0000922">
    <property type="term" value="C:spindle pole"/>
    <property type="evidence" value="ECO:0007669"/>
    <property type="project" value="TreeGrafter"/>
</dbReference>
<evidence type="ECO:0000256" key="11">
    <source>
        <dbReference type="ARBA" id="ARBA00022776"/>
    </source>
</evidence>
<dbReference type="Pfam" id="PF04387">
    <property type="entry name" value="PTPLA"/>
    <property type="match status" value="1"/>
</dbReference>
<protein>
    <recommendedName>
        <fullName evidence="5">very-long-chain (3R)-3-hydroxyacyl-CoA dehydratase</fullName>
        <ecNumber evidence="5">4.2.1.134</ecNumber>
    </recommendedName>
</protein>
<keyword evidence="12" id="KW-0276">Fatty acid metabolism</keyword>
<dbReference type="GO" id="GO:0005516">
    <property type="term" value="F:calmodulin binding"/>
    <property type="evidence" value="ECO:0007669"/>
    <property type="project" value="UniProtKB-KW"/>
</dbReference>
<dbReference type="InterPro" id="IPR001589">
    <property type="entry name" value="Actinin_actin-bd_CS"/>
</dbReference>
<evidence type="ECO:0000256" key="14">
    <source>
        <dbReference type="ARBA" id="ARBA00022989"/>
    </source>
</evidence>
<dbReference type="CDD" id="cd21224">
    <property type="entry name" value="CH_ASPM_rpt2"/>
    <property type="match status" value="1"/>
</dbReference>
<keyword evidence="13" id="KW-0112">Calmodulin-binding</keyword>
<evidence type="ECO:0000256" key="21">
    <source>
        <dbReference type="SAM" id="Phobius"/>
    </source>
</evidence>
<evidence type="ECO:0000256" key="15">
    <source>
        <dbReference type="ARBA" id="ARBA00023054"/>
    </source>
</evidence>
<evidence type="ECO:0000256" key="18">
    <source>
        <dbReference type="ARBA" id="ARBA00023160"/>
    </source>
</evidence>
<dbReference type="PROSITE" id="PS50096">
    <property type="entry name" value="IQ"/>
    <property type="match status" value="21"/>
</dbReference>
<dbReference type="CDD" id="cd21223">
    <property type="entry name" value="CH_ASPM_rpt1"/>
    <property type="match status" value="1"/>
</dbReference>
<dbReference type="SMART" id="SM00015">
    <property type="entry name" value="IQ"/>
    <property type="match status" value="35"/>
</dbReference>
<evidence type="ECO:0000256" key="9">
    <source>
        <dbReference type="ARBA" id="ARBA00022692"/>
    </source>
</evidence>
<proteinExistence type="inferred from homology"/>
<feature type="transmembrane region" description="Helical" evidence="21">
    <location>
        <begin position="2106"/>
        <end position="2132"/>
    </location>
</feature>
<keyword evidence="9 21" id="KW-0812">Transmembrane</keyword>
<dbReference type="InterPro" id="IPR031549">
    <property type="entry name" value="ASH"/>
</dbReference>
<dbReference type="InterPro" id="IPR051185">
    <property type="entry name" value="ASPM"/>
</dbReference>
<organism evidence="23 24">
    <name type="scientific">Argiope bruennichi</name>
    <name type="common">Wasp spider</name>
    <name type="synonym">Aranea bruennichi</name>
    <dbReference type="NCBI Taxonomy" id="94029"/>
    <lineage>
        <taxon>Eukaryota</taxon>
        <taxon>Metazoa</taxon>
        <taxon>Ecdysozoa</taxon>
        <taxon>Arthropoda</taxon>
        <taxon>Chelicerata</taxon>
        <taxon>Arachnida</taxon>
        <taxon>Araneae</taxon>
        <taxon>Araneomorphae</taxon>
        <taxon>Entelegynae</taxon>
        <taxon>Araneoidea</taxon>
        <taxon>Araneidae</taxon>
        <taxon>Argiope</taxon>
    </lineage>
</organism>
<comment type="subcellular location">
    <subcellularLocation>
        <location evidence="2">Cytoplasm</location>
    </subcellularLocation>
    <subcellularLocation>
        <location evidence="1">Membrane</location>
        <topology evidence="1">Multi-pass membrane protein</topology>
    </subcellularLocation>
</comment>
<evidence type="ECO:0000256" key="2">
    <source>
        <dbReference type="ARBA" id="ARBA00004496"/>
    </source>
</evidence>
<comment type="caution">
    <text evidence="23">The sequence shown here is derived from an EMBL/GenBank/DDBJ whole genome shotgun (WGS) entry which is preliminary data.</text>
</comment>
<evidence type="ECO:0000313" key="24">
    <source>
        <dbReference type="Proteomes" id="UP000807504"/>
    </source>
</evidence>
<name>A0A8T0EKW8_ARGBR</name>
<dbReference type="InterPro" id="IPR027417">
    <property type="entry name" value="P-loop_NTPase"/>
</dbReference>
<keyword evidence="20" id="KW-0131">Cell cycle</keyword>
<evidence type="ECO:0000256" key="13">
    <source>
        <dbReference type="ARBA" id="ARBA00022860"/>
    </source>
</evidence>
<evidence type="ECO:0000256" key="17">
    <source>
        <dbReference type="ARBA" id="ARBA00023136"/>
    </source>
</evidence>
<evidence type="ECO:0000256" key="6">
    <source>
        <dbReference type="ARBA" id="ARBA00022490"/>
    </source>
</evidence>
<dbReference type="PROSITE" id="PS00019">
    <property type="entry name" value="ACTININ_1"/>
    <property type="match status" value="1"/>
</dbReference>
<evidence type="ECO:0000256" key="10">
    <source>
        <dbReference type="ARBA" id="ARBA00022737"/>
    </source>
</evidence>
<evidence type="ECO:0000256" key="19">
    <source>
        <dbReference type="ARBA" id="ARBA00023239"/>
    </source>
</evidence>
<dbReference type="Pfam" id="PF15780">
    <property type="entry name" value="ASH"/>
    <property type="match status" value="1"/>
</dbReference>
<sequence length="2194" mass="260303">MDFYKNRHSPKHRFRPKPQCFVIKAQCSPEIKEEERYVLELKPFAVAPHLVFDKVEIGTSKTCTLYLHNPAEFKQLVCIEKFPFEKGFQICDVEFLVPSLEEISIDITWTPEKSICCRETVLFKTSSGIRSQVFFHGTSHTPKKQKRKKIKQITQKSPKISKVLPNAGLPVTFEEDRKENVDFDYQKDTDFTTLGTPNFCHSRQMPLQPLDELTDSPIRRQTYTINSIFRASCAGSDIGNFCMAMNQTKDKNILQERFIKSDQNHVSNAHADFQNSFIDQPSLLEYPLKESRDITTLKEKLLKCDESLEIFPPVNENRKTFFLSSANQEVVCQNGKNQKSTQMAIVKPNIQKDLNAKQLIQAEKNKEIFNDSLEGPTSDLCNRSINEVESSVPNLEPHQDEMHIKKNEPQFFAKHSNFNASNSLQEQKINYLRNSRDSTFTKKSLSSVAFEVPNADSPKLSETTFNLPHLYSSKQNRVTKPKSYLNIPKKQIRNLNLSKTTVGTPKNVKGESFSSLYMSDCKSSMSSHPCLNQIKNKTMEKVTHWNPYASFNAYYDEYWKEKQEAAFTNWLNFILTPIDDLETDDVKVNSAAIWVESMKDAAPLRAPSKEELSFKTYTAIKQLNQLRKAACNLYQSEELSTVIKKIEQAVDSKKILIRKDRALHADLGIKKDLLEMLLSYNPLWLRIGLETIYGEMICLQSNSDILGLSRFIIKKFLSNPDINAKFAYSSVINYYKPGYEDCLKRFILKKFLLLVYFLDVAKRIRLINHNPCLFCKHAKYKNSRSLLLTFSREYLSGEGDLTKHLRYLGCVVQHEQVPLEEFDYAVRNIAVDLRCGLRLGRVVEILLQDWSIFKSLRANTLNRLAKIHNNEVIFKALEKASIQIEDGRALCFIIHHYHPNLLPQNKIHKETTCHYFEKQMEAEEEGDCPFRYGNMTHELKNKLMKNEKENVDIAFQKFQEIGQIPILSFPSHVRNKIPDEKVVITLMSYVNMRLMELSVEIRAARTILLAYRKWCLRRKQAKLMIQIAAIIKIQRFLRSYIMRKRKEKEEAAAVCIQRCWRLFSAKKELECLRQAKHMKYLNEKASVIQAAYRKFRAARYQQKHIYASIVLQSHIRKWLERKKYVMVRSSAIKIQQWWRARLVGKEVRLSFLVKKQLITLLQSHVRRLIAQKDFKIKRESAILIQRNMRKVIAQRRFSAMKLSVLCIENWWSNILLSRKIRHEYLICQKAAIRIQTTWRMYLQKKHFKDLKKAVSIVIWYRSCKKQRIMYLKTRENIIKLQALFRRYRDRKEYCKKKGAAIKIQSVFRGYYMRKRFLKMKSAVILIQKYYRGYQLVCHYKHQFTIMKSGFTRLQAQFRGFKARKELHKQIKAAVIIQSIFRSYSARKKFLSLKSDVIKIQKFYRGYRLMTLEKKNFLALKEGFITLQAFFRGYKARKEFLSQKKAAICIQSYRIMCTVQKQKLYANSEKQVSQLQAQFELTKQESQFIKQKTAAVVIQSAFRCYISKKKYLILKSSVTKIQQYYQGYRLMCTEKQKYAIQKTGFTKLQAQFRAYKTRKQFIKQKTAAVVIQSAFRCYISKKKYLILKSSVTKIQQYYQGYRLMCTEKQKYAIQKTGFIKLQAQFRAYKARKEFFRKKRAAIKIQSMIRSYIIRKKYLSIKLAVMKIQRYYRGYILMCLENEKYIIQKTGFTKLQALYRSHKARKQFIKLRISAVMIQSAFKGYSTRKKYFTLKSSALKIQRYYRGYRLMCFEKQKFLVQKIGFTKLQAQFRAYKGRKEFCLQKSAAIKIQSSFRCYIMRKKYLSLKSAVVKIQKYYHGYQLMCSEKKKYLVMKTGFIKLQAVWRGIMVRNNTKNLHKSAVIIQSHYRRFIAMKHYRDLKQKCIIIQRKYRGWQLMKKNTAEYHKIRQSIILIQAAFRCHLLRKRFLTGKTAAIKLQSFVRMLKCRKEYLCARSKIIFIQQLYHFKYLMKIKKRSCIQIQAYWRGYRVRRDMKKMSAATVLIQRWWRKRKLCMDSANHRQWYLRLKVNTIKFQRNARDYLQRRTKAAIKIQVFGRMFMLVGMINAEPRIQSKPAVFYLIYVYCISEVIRYPYYMLRVYNVDIGFLTWLRYTVWIALYPLGFLCEGIIILRNIPYFEETQKYSLFLPNKWNISFYFPSILRLYLLLGLFPLLYFAMTHMYRQRVKILGRSQHRKED</sequence>
<dbReference type="GO" id="GO:0000278">
    <property type="term" value="P:mitotic cell cycle"/>
    <property type="evidence" value="ECO:0007669"/>
    <property type="project" value="TreeGrafter"/>
</dbReference>
<dbReference type="SUPFAM" id="SSF52540">
    <property type="entry name" value="P-loop containing nucleoside triphosphate hydrolases"/>
    <property type="match status" value="9"/>
</dbReference>
<dbReference type="GO" id="GO:0016020">
    <property type="term" value="C:membrane"/>
    <property type="evidence" value="ECO:0007669"/>
    <property type="project" value="UniProtKB-SubCell"/>
</dbReference>
<dbReference type="EMBL" id="JABXBU010002227">
    <property type="protein sequence ID" value="KAF8774632.1"/>
    <property type="molecule type" value="Genomic_DNA"/>
</dbReference>
<keyword evidence="24" id="KW-1185">Reference proteome</keyword>
<keyword evidence="15" id="KW-0175">Coiled coil</keyword>
<feature type="transmembrane region" description="Helical" evidence="21">
    <location>
        <begin position="2152"/>
        <end position="2173"/>
    </location>
</feature>
<keyword evidence="16" id="KW-0443">Lipid metabolism</keyword>
<dbReference type="InterPro" id="IPR000048">
    <property type="entry name" value="IQ_motif_EF-hand-BS"/>
</dbReference>
<reference evidence="23" key="1">
    <citation type="journal article" date="2020" name="bioRxiv">
        <title>Chromosome-level reference genome of the European wasp spider Argiope bruennichi: a resource for studies on range expansion and evolutionary adaptation.</title>
        <authorList>
            <person name="Sheffer M.M."/>
            <person name="Hoppe A."/>
            <person name="Krehenwinkel H."/>
            <person name="Uhl G."/>
            <person name="Kuss A.W."/>
            <person name="Jensen L."/>
            <person name="Jensen C."/>
            <person name="Gillespie R.G."/>
            <person name="Hoff K.J."/>
            <person name="Prost S."/>
        </authorList>
    </citation>
    <scope>NUCLEOTIDE SEQUENCE</scope>
</reference>
<evidence type="ECO:0000256" key="7">
    <source>
        <dbReference type="ARBA" id="ARBA00022516"/>
    </source>
</evidence>
<dbReference type="GO" id="GO:0007051">
    <property type="term" value="P:spindle organization"/>
    <property type="evidence" value="ECO:0007669"/>
    <property type="project" value="TreeGrafter"/>
</dbReference>
<dbReference type="PANTHER" id="PTHR22706">
    <property type="entry name" value="ASSEMBLY FACTOR FOR SPINDLE MICROTUBULES"/>
    <property type="match status" value="1"/>
</dbReference>
<dbReference type="GO" id="GO:0005737">
    <property type="term" value="C:cytoplasm"/>
    <property type="evidence" value="ECO:0007669"/>
    <property type="project" value="UniProtKB-SubCell"/>
</dbReference>
<evidence type="ECO:0000256" key="3">
    <source>
        <dbReference type="ARBA" id="ARBA00005194"/>
    </source>
</evidence>
<dbReference type="PANTHER" id="PTHR22706:SF1">
    <property type="entry name" value="ASSEMBLY FACTOR FOR SPINDLE MICROTUBULES"/>
    <property type="match status" value="1"/>
</dbReference>
<evidence type="ECO:0000313" key="23">
    <source>
        <dbReference type="EMBL" id="KAF8774632.1"/>
    </source>
</evidence>
<dbReference type="EC" id="4.2.1.134" evidence="5"/>
<dbReference type="CDD" id="cd23767">
    <property type="entry name" value="IQCD"/>
    <property type="match status" value="2"/>
</dbReference>
<evidence type="ECO:0000256" key="1">
    <source>
        <dbReference type="ARBA" id="ARBA00004141"/>
    </source>
</evidence>
<dbReference type="Pfam" id="PF00612">
    <property type="entry name" value="IQ"/>
    <property type="match status" value="27"/>
</dbReference>
<keyword evidence="8" id="KW-0132">Cell division</keyword>
<feature type="transmembrane region" description="Helical" evidence="21">
    <location>
        <begin position="2073"/>
        <end position="2094"/>
    </location>
</feature>
<evidence type="ECO:0000256" key="8">
    <source>
        <dbReference type="ARBA" id="ARBA00022618"/>
    </source>
</evidence>
<dbReference type="Gene3D" id="1.20.5.190">
    <property type="match status" value="17"/>
</dbReference>